<feature type="transmembrane region" description="Helical" evidence="1">
    <location>
        <begin position="55"/>
        <end position="75"/>
    </location>
</feature>
<evidence type="ECO:0000313" key="3">
    <source>
        <dbReference type="Proteomes" id="UP000000269"/>
    </source>
</evidence>
<feature type="transmembrane region" description="Helical" evidence="1">
    <location>
        <begin position="103"/>
        <end position="120"/>
    </location>
</feature>
<organism evidence="2 3">
    <name type="scientific">Alkaliphilus oremlandii (strain OhILAs)</name>
    <name type="common">Clostridium oremlandii (strain OhILAs)</name>
    <dbReference type="NCBI Taxonomy" id="350688"/>
    <lineage>
        <taxon>Bacteria</taxon>
        <taxon>Bacillati</taxon>
        <taxon>Bacillota</taxon>
        <taxon>Clostridia</taxon>
        <taxon>Peptostreptococcales</taxon>
        <taxon>Natronincolaceae</taxon>
        <taxon>Alkaliphilus</taxon>
    </lineage>
</organism>
<keyword evidence="1" id="KW-0472">Membrane</keyword>
<protein>
    <submittedName>
        <fullName evidence="2">Uncharacterized protein</fullName>
    </submittedName>
</protein>
<dbReference type="Proteomes" id="UP000000269">
    <property type="component" value="Chromosome"/>
</dbReference>
<name>A8MG13_ALKOO</name>
<dbReference type="AlphaFoldDB" id="A8MG13"/>
<gene>
    <name evidence="2" type="ordered locus">Clos_1004</name>
</gene>
<evidence type="ECO:0000256" key="1">
    <source>
        <dbReference type="SAM" id="Phobius"/>
    </source>
</evidence>
<accession>A8MG13</accession>
<sequence length="122" mass="13708">MREKLKDRYEEPILFMLQVIASGMKQGIVIMTLTGVLGAILGYIRNSDILKSINLFLYIVGAVLMILTSAPSNYLDYNRYYSEVQVKAAVERRGQVYDGTFKNFVRAVVVLIAAVILGKLRS</sequence>
<evidence type="ECO:0000313" key="2">
    <source>
        <dbReference type="EMBL" id="ABW18551.1"/>
    </source>
</evidence>
<reference evidence="3" key="1">
    <citation type="submission" date="2007-10" db="EMBL/GenBank/DDBJ databases">
        <title>Complete genome of Alkaliphilus oremlandii OhILAs.</title>
        <authorList>
            <person name="Copeland A."/>
            <person name="Lucas S."/>
            <person name="Lapidus A."/>
            <person name="Barry K."/>
            <person name="Detter J.C."/>
            <person name="Glavina del Rio T."/>
            <person name="Hammon N."/>
            <person name="Israni S."/>
            <person name="Dalin E."/>
            <person name="Tice H."/>
            <person name="Pitluck S."/>
            <person name="Chain P."/>
            <person name="Malfatti S."/>
            <person name="Shin M."/>
            <person name="Vergez L."/>
            <person name="Schmutz J."/>
            <person name="Larimer F."/>
            <person name="Land M."/>
            <person name="Hauser L."/>
            <person name="Kyrpides N."/>
            <person name="Mikhailova N."/>
            <person name="Stolz J.F."/>
            <person name="Dawson A."/>
            <person name="Fisher E."/>
            <person name="Crable B."/>
            <person name="Perera E."/>
            <person name="Lisak J."/>
            <person name="Ranganathan M."/>
            <person name="Basu P."/>
            <person name="Richardson P."/>
        </authorList>
    </citation>
    <scope>NUCLEOTIDE SEQUENCE [LARGE SCALE GENOMIC DNA]</scope>
    <source>
        <strain evidence="3">OhILAs</strain>
    </source>
</reference>
<dbReference type="HOGENOM" id="CLU_2021846_0_0_9"/>
<keyword evidence="1" id="KW-1133">Transmembrane helix</keyword>
<keyword evidence="3" id="KW-1185">Reference proteome</keyword>
<proteinExistence type="predicted"/>
<dbReference type="KEGG" id="aoe:Clos_1004"/>
<feature type="transmembrane region" description="Helical" evidence="1">
    <location>
        <begin position="20"/>
        <end position="43"/>
    </location>
</feature>
<dbReference type="EMBL" id="CP000853">
    <property type="protein sequence ID" value="ABW18551.1"/>
    <property type="molecule type" value="Genomic_DNA"/>
</dbReference>
<dbReference type="STRING" id="350688.Clos_1004"/>
<dbReference type="RefSeq" id="WP_012158863.1">
    <property type="nucleotide sequence ID" value="NC_009922.1"/>
</dbReference>
<keyword evidence="1" id="KW-0812">Transmembrane</keyword>